<accession>A0A7X5YC28</accession>
<protein>
    <submittedName>
        <fullName evidence="5">DUF4974 domain-containing protein</fullName>
    </submittedName>
</protein>
<dbReference type="GeneID" id="86893045"/>
<gene>
    <name evidence="5" type="ORF">F1644_17085</name>
    <name evidence="4" type="ORF">GGR15_000646</name>
</gene>
<dbReference type="PANTHER" id="PTHR30273:SF2">
    <property type="entry name" value="PROTEIN FECR"/>
    <property type="match status" value="1"/>
</dbReference>
<evidence type="ECO:0000259" key="3">
    <source>
        <dbReference type="Pfam" id="PF16344"/>
    </source>
</evidence>
<proteinExistence type="predicted"/>
<feature type="domain" description="FecR protein" evidence="2">
    <location>
        <begin position="166"/>
        <end position="258"/>
    </location>
</feature>
<dbReference type="EMBL" id="CP043839">
    <property type="protein sequence ID" value="WOF13871.1"/>
    <property type="molecule type" value="Genomic_DNA"/>
</dbReference>
<dbReference type="InterPro" id="IPR032508">
    <property type="entry name" value="FecR_C"/>
</dbReference>
<dbReference type="FunFam" id="2.60.120.1440:FF:000001">
    <property type="entry name" value="Putative anti-sigma factor"/>
    <property type="match status" value="1"/>
</dbReference>
<dbReference type="GO" id="GO:0016989">
    <property type="term" value="F:sigma factor antagonist activity"/>
    <property type="evidence" value="ECO:0007669"/>
    <property type="project" value="TreeGrafter"/>
</dbReference>
<sequence length="375" mass="43659">MNDFLENNWERLTSLWRRPEEGELSQEEKKILQQQFEIRQAMHGLGSHRYDVDNAWRKIQPKRGRKWVLSVCKYAAMFVLGVSLVYVATRPEPEEKIVRAEVIKPGRLQAELRLGTGVRLALNEHQGVYSSENAGVEIVNDTVTGKVSYHVNETGMEDSLVFNTLIVPKGGEYSLELPDGTVVWVNSESALRFPEKFTSNRREVFLEGEAYFEVKKDANRPFYVHTEAGKVRVLGTAFNVCAYSNDRFWQTTLVEGSVMINQEEKEVLLKPNEQYQIDVRTGKAGLREVLPELYTSWRDGKFYFKAYTFEELVEKLERWYDFKMFYMNEEIKTRRFSGVVNKYQPLEEMFKFLQMTSDVQFNVKGNVVTASLKNR</sequence>
<feature type="domain" description="Protein FecR C-terminal" evidence="3">
    <location>
        <begin position="301"/>
        <end position="369"/>
    </location>
</feature>
<evidence type="ECO:0000313" key="7">
    <source>
        <dbReference type="Proteomes" id="UP001302374"/>
    </source>
</evidence>
<reference evidence="4 6" key="2">
    <citation type="submission" date="2020-03" db="EMBL/GenBank/DDBJ databases">
        <title>Genomic Encyclopedia of Type Strains, Phase IV (KMG-IV): sequencing the most valuable type-strain genomes for metagenomic binning, comparative biology and taxonomic classification.</title>
        <authorList>
            <person name="Goeker M."/>
        </authorList>
    </citation>
    <scope>NUCLEOTIDE SEQUENCE [LARGE SCALE GENOMIC DNA]</scope>
    <source>
        <strain evidence="4 6">DSM 105722</strain>
    </source>
</reference>
<dbReference type="Gene3D" id="2.60.120.1440">
    <property type="match status" value="1"/>
</dbReference>
<keyword evidence="1" id="KW-0472">Membrane</keyword>
<name>A0A7X5YC28_9BACT</name>
<dbReference type="Proteomes" id="UP001302374">
    <property type="component" value="Chromosome"/>
</dbReference>
<reference evidence="5 7" key="1">
    <citation type="submission" date="2019-09" db="EMBL/GenBank/DDBJ databases">
        <title>Butyricimonas paravirosa DSM 105722 (=214-4 = JCM 18677 = CCUG 65563).</title>
        <authorList>
            <person name="Le Roy T."/>
            <person name="Cani P.D."/>
        </authorList>
    </citation>
    <scope>NUCLEOTIDE SEQUENCE [LARGE SCALE GENOMIC DNA]</scope>
    <source>
        <strain evidence="5 7">DSM 105722</strain>
    </source>
</reference>
<dbReference type="Pfam" id="PF16344">
    <property type="entry name" value="FecR_C"/>
    <property type="match status" value="1"/>
</dbReference>
<keyword evidence="7" id="KW-1185">Reference proteome</keyword>
<dbReference type="AlphaFoldDB" id="A0A7X5YC28"/>
<dbReference type="Proteomes" id="UP000576368">
    <property type="component" value="Unassembled WGS sequence"/>
</dbReference>
<keyword evidence="1" id="KW-1133">Transmembrane helix</keyword>
<evidence type="ECO:0000259" key="2">
    <source>
        <dbReference type="Pfam" id="PF04773"/>
    </source>
</evidence>
<feature type="transmembrane region" description="Helical" evidence="1">
    <location>
        <begin position="67"/>
        <end position="88"/>
    </location>
</feature>
<dbReference type="InterPro" id="IPR012373">
    <property type="entry name" value="Ferrdict_sens_TM"/>
</dbReference>
<dbReference type="InterPro" id="IPR006860">
    <property type="entry name" value="FecR"/>
</dbReference>
<dbReference type="Gene3D" id="3.55.50.30">
    <property type="match status" value="1"/>
</dbReference>
<dbReference type="Pfam" id="PF04773">
    <property type="entry name" value="FecR"/>
    <property type="match status" value="1"/>
</dbReference>
<evidence type="ECO:0000313" key="5">
    <source>
        <dbReference type="EMBL" id="WOF13871.1"/>
    </source>
</evidence>
<evidence type="ECO:0000313" key="6">
    <source>
        <dbReference type="Proteomes" id="UP000576368"/>
    </source>
</evidence>
<dbReference type="PIRSF" id="PIRSF018266">
    <property type="entry name" value="FecR"/>
    <property type="match status" value="1"/>
</dbReference>
<dbReference type="RefSeq" id="WP_118304475.1">
    <property type="nucleotide sequence ID" value="NZ_BMPA01000002.1"/>
</dbReference>
<evidence type="ECO:0000256" key="1">
    <source>
        <dbReference type="SAM" id="Phobius"/>
    </source>
</evidence>
<evidence type="ECO:0000313" key="4">
    <source>
        <dbReference type="EMBL" id="NJC17041.1"/>
    </source>
</evidence>
<keyword evidence="1" id="KW-0812">Transmembrane</keyword>
<organism evidence="4 6">
    <name type="scientific">Butyricimonas paravirosa</name>
    <dbReference type="NCBI Taxonomy" id="1472417"/>
    <lineage>
        <taxon>Bacteria</taxon>
        <taxon>Pseudomonadati</taxon>
        <taxon>Bacteroidota</taxon>
        <taxon>Bacteroidia</taxon>
        <taxon>Bacteroidales</taxon>
        <taxon>Odoribacteraceae</taxon>
        <taxon>Butyricimonas</taxon>
    </lineage>
</organism>
<dbReference type="PANTHER" id="PTHR30273">
    <property type="entry name" value="PERIPLASMIC SIGNAL SENSOR AND SIGMA FACTOR ACTIVATOR FECR-RELATED"/>
    <property type="match status" value="1"/>
</dbReference>
<dbReference type="EMBL" id="JAATLI010000002">
    <property type="protein sequence ID" value="NJC17041.1"/>
    <property type="molecule type" value="Genomic_DNA"/>
</dbReference>